<reference evidence="3 4" key="1">
    <citation type="submission" date="2014-10" db="EMBL/GenBank/DDBJ databases">
        <title>Draft genome of anammox bacterium scalindua brodae, obtained using differential coverage binning of sequence data from two enrichment reactors.</title>
        <authorList>
            <person name="Speth D.R."/>
            <person name="Russ L."/>
            <person name="Kartal B."/>
            <person name="Op den Camp H.J."/>
            <person name="Dutilh B.E."/>
            <person name="Jetten M.S."/>
        </authorList>
    </citation>
    <scope>NUCLEOTIDE SEQUENCE [LARGE SCALE GENOMIC DNA]</scope>
    <source>
        <strain evidence="3">RU1</strain>
    </source>
</reference>
<dbReference type="PANTHER" id="PTHR35861:SF1">
    <property type="entry name" value="PHAGE TAIL SHEATH PROTEIN"/>
    <property type="match status" value="1"/>
</dbReference>
<name>A0A0B0ELF3_9BACT</name>
<protein>
    <submittedName>
        <fullName evidence="3">Putative phage tail sheath protein</fullName>
    </submittedName>
</protein>
<dbReference type="PATRIC" id="fig|237368.3.peg.935"/>
<dbReference type="EMBL" id="JRYO01000058">
    <property type="protein sequence ID" value="KHE93429.1"/>
    <property type="molecule type" value="Genomic_DNA"/>
</dbReference>
<evidence type="ECO:0000256" key="1">
    <source>
        <dbReference type="ARBA" id="ARBA00008005"/>
    </source>
</evidence>
<dbReference type="AlphaFoldDB" id="A0A0B0ELF3"/>
<accession>A0A0B0ELF3</accession>
<feature type="domain" description="Tail sheath protein C-terminal" evidence="2">
    <location>
        <begin position="539"/>
        <end position="644"/>
    </location>
</feature>
<dbReference type="PANTHER" id="PTHR35861">
    <property type="match status" value="1"/>
</dbReference>
<dbReference type="Gene3D" id="3.40.50.11780">
    <property type="match status" value="2"/>
</dbReference>
<dbReference type="eggNOG" id="COG3497">
    <property type="taxonomic scope" value="Bacteria"/>
</dbReference>
<comment type="caution">
    <text evidence="3">The sequence shown here is derived from an EMBL/GenBank/DDBJ whole genome shotgun (WGS) entry which is preliminary data.</text>
</comment>
<dbReference type="InterPro" id="IPR052042">
    <property type="entry name" value="Tail_sheath_structural"/>
</dbReference>
<comment type="similarity">
    <text evidence="1">Belongs to the myoviridae tail sheath protein family.</text>
</comment>
<dbReference type="InterPro" id="IPR020287">
    <property type="entry name" value="Tail_sheath_C"/>
</dbReference>
<dbReference type="Pfam" id="PF17482">
    <property type="entry name" value="Phage_sheath_1C"/>
    <property type="match status" value="1"/>
</dbReference>
<gene>
    <name evidence="3" type="ORF">SCABRO_00855</name>
</gene>
<sequence>MPVTPTYPGVYVEEVPSGVRTIVGVATSVAAFIGYFARGPMDLAVQIFNMGDFQREFGGLYRDSEASYAIDQFFKNGGSEAWVVRTAEQNTAQAAAIELQDSASGGTSILLATAANEGNWGVNVRIDVDYATTDPANTFNLVVTELATVAGRLQPVVTETFRNLIIDDTKSNHVIDVVNDGSKLIQLSLVGSPTPGQKPAQTGTISKTLNKPAGGLGDLAGLGGKSMQVNHSNGTSANITLDATDPSTLAELAAQLQTKIRNIHADFLRLTVTINRTSSEDGYLQVKAGSSDPSSIISFTDLGLAPQDLASTIELENAGRTNVQQYALGSNVVAGAQALPGGSLQLGEDGNPPDATALIGSQATKTGMYTLEDVDLFNILCIPSAAELSDTNMQTVYSEALNYCEERRAFLIIDIPEATNNLQDARDWLDDNAILRHRNAAAYFPRPRIPDPLNNYRLKSVGASGTVAGIYARTDATRGVWKAPAGIEAALRNVPDLDYKLTDPENGQLNPLGLNSLRNFDIYGNVCWGSRTLVGADQQASEWKYVPVRRIALFIEESLFRGSQWVVFEPNDEPLWAQIRLNVGAFMHNLFRQGAFQGTTPRDAYLVKCDSETTTQNDINLGVVNILVGFAPLKPAEFVIIRIQQLAGQIET</sequence>
<evidence type="ECO:0000259" key="2">
    <source>
        <dbReference type="Pfam" id="PF17482"/>
    </source>
</evidence>
<proteinExistence type="inferred from homology"/>
<evidence type="ECO:0000313" key="3">
    <source>
        <dbReference type="EMBL" id="KHE93429.1"/>
    </source>
</evidence>
<dbReference type="Proteomes" id="UP000030652">
    <property type="component" value="Unassembled WGS sequence"/>
</dbReference>
<organism evidence="3 4">
    <name type="scientific">Candidatus Scalindua brodae</name>
    <dbReference type="NCBI Taxonomy" id="237368"/>
    <lineage>
        <taxon>Bacteria</taxon>
        <taxon>Pseudomonadati</taxon>
        <taxon>Planctomycetota</taxon>
        <taxon>Candidatus Brocadiia</taxon>
        <taxon>Candidatus Brocadiales</taxon>
        <taxon>Candidatus Scalinduaceae</taxon>
        <taxon>Candidatus Scalindua</taxon>
    </lineage>
</organism>
<evidence type="ECO:0000313" key="4">
    <source>
        <dbReference type="Proteomes" id="UP000030652"/>
    </source>
</evidence>